<name>A0A9N9NZ36_9GLOM</name>
<protein>
    <submittedName>
        <fullName evidence="2">3053_t:CDS:1</fullName>
    </submittedName>
</protein>
<evidence type="ECO:0000256" key="1">
    <source>
        <dbReference type="SAM" id="MobiDB-lite"/>
    </source>
</evidence>
<gene>
    <name evidence="2" type="ORF">DERYTH_LOCUS20625</name>
</gene>
<comment type="caution">
    <text evidence="2">The sequence shown here is derived from an EMBL/GenBank/DDBJ whole genome shotgun (WGS) entry which is preliminary data.</text>
</comment>
<reference evidence="2" key="1">
    <citation type="submission" date="2021-06" db="EMBL/GenBank/DDBJ databases">
        <authorList>
            <person name="Kallberg Y."/>
            <person name="Tangrot J."/>
            <person name="Rosling A."/>
        </authorList>
    </citation>
    <scope>NUCLEOTIDE SEQUENCE</scope>
    <source>
        <strain evidence="2">MA453B</strain>
    </source>
</reference>
<evidence type="ECO:0000313" key="3">
    <source>
        <dbReference type="Proteomes" id="UP000789405"/>
    </source>
</evidence>
<feature type="compositionally biased region" description="Basic and acidic residues" evidence="1">
    <location>
        <begin position="20"/>
        <end position="37"/>
    </location>
</feature>
<organism evidence="2 3">
    <name type="scientific">Dentiscutata erythropus</name>
    <dbReference type="NCBI Taxonomy" id="1348616"/>
    <lineage>
        <taxon>Eukaryota</taxon>
        <taxon>Fungi</taxon>
        <taxon>Fungi incertae sedis</taxon>
        <taxon>Mucoromycota</taxon>
        <taxon>Glomeromycotina</taxon>
        <taxon>Glomeromycetes</taxon>
        <taxon>Diversisporales</taxon>
        <taxon>Gigasporaceae</taxon>
        <taxon>Dentiscutata</taxon>
    </lineage>
</organism>
<dbReference type="EMBL" id="CAJVPY010024642">
    <property type="protein sequence ID" value="CAG8787020.1"/>
    <property type="molecule type" value="Genomic_DNA"/>
</dbReference>
<evidence type="ECO:0000313" key="2">
    <source>
        <dbReference type="EMBL" id="CAG8787020.1"/>
    </source>
</evidence>
<feature type="non-terminal residue" evidence="2">
    <location>
        <position position="54"/>
    </location>
</feature>
<feature type="region of interest" description="Disordered" evidence="1">
    <location>
        <begin position="1"/>
        <end position="54"/>
    </location>
</feature>
<feature type="compositionally biased region" description="Polar residues" evidence="1">
    <location>
        <begin position="38"/>
        <end position="48"/>
    </location>
</feature>
<proteinExistence type="predicted"/>
<dbReference type="AlphaFoldDB" id="A0A9N9NZ36"/>
<accession>A0A9N9NZ36</accession>
<keyword evidence="3" id="KW-1185">Reference proteome</keyword>
<dbReference type="Proteomes" id="UP000789405">
    <property type="component" value="Unassembled WGS sequence"/>
</dbReference>
<sequence length="54" mass="6189">QRNTILDNSNNTGIGDSNDETSKELKKLHDNNKETPTERLQQQSTRMNDSNDEL</sequence>
<feature type="compositionally biased region" description="Polar residues" evidence="1">
    <location>
        <begin position="1"/>
        <end position="15"/>
    </location>
</feature>